<gene>
    <name evidence="4" type="ORF">GON01_08630</name>
</gene>
<comment type="similarity">
    <text evidence="1">Belongs to the Gfo/Idh/MocA family.</text>
</comment>
<evidence type="ECO:0000259" key="3">
    <source>
        <dbReference type="Pfam" id="PF01408"/>
    </source>
</evidence>
<organism evidence="4 5">
    <name type="scientific">Sphingomonas horti</name>
    <dbReference type="NCBI Taxonomy" id="2682842"/>
    <lineage>
        <taxon>Bacteria</taxon>
        <taxon>Pseudomonadati</taxon>
        <taxon>Pseudomonadota</taxon>
        <taxon>Alphaproteobacteria</taxon>
        <taxon>Sphingomonadales</taxon>
        <taxon>Sphingomonadaceae</taxon>
        <taxon>Sphingomonas</taxon>
    </lineage>
</organism>
<dbReference type="GO" id="GO:0000166">
    <property type="term" value="F:nucleotide binding"/>
    <property type="evidence" value="ECO:0007669"/>
    <property type="project" value="InterPro"/>
</dbReference>
<evidence type="ECO:0000256" key="1">
    <source>
        <dbReference type="ARBA" id="ARBA00010928"/>
    </source>
</evidence>
<feature type="domain" description="Gfo/Idh/MocA-like oxidoreductase N-terminal" evidence="3">
    <location>
        <begin position="3"/>
        <end position="136"/>
    </location>
</feature>
<dbReference type="SUPFAM" id="SSF55347">
    <property type="entry name" value="Glyceraldehyde-3-phosphate dehydrogenase-like, C-terminal domain"/>
    <property type="match status" value="1"/>
</dbReference>
<protein>
    <submittedName>
        <fullName evidence="4">Gfo/Idh/MocA family oxidoreductase</fullName>
    </submittedName>
</protein>
<name>A0A6I4J0T4_9SPHN</name>
<dbReference type="SUPFAM" id="SSF51735">
    <property type="entry name" value="NAD(P)-binding Rossmann-fold domains"/>
    <property type="match status" value="1"/>
</dbReference>
<dbReference type="InterPro" id="IPR051317">
    <property type="entry name" value="Gfo/Idh/MocA_oxidoreduct"/>
</dbReference>
<dbReference type="PANTHER" id="PTHR43708:SF5">
    <property type="entry name" value="CONSERVED EXPRESSED OXIDOREDUCTASE (EUROFUNG)-RELATED"/>
    <property type="match status" value="1"/>
</dbReference>
<proteinExistence type="inferred from homology"/>
<accession>A0A6I4J0T4</accession>
<dbReference type="PANTHER" id="PTHR43708">
    <property type="entry name" value="CONSERVED EXPRESSED OXIDOREDUCTASE (EUROFUNG)"/>
    <property type="match status" value="1"/>
</dbReference>
<dbReference type="AlphaFoldDB" id="A0A6I4J0T4"/>
<evidence type="ECO:0000256" key="2">
    <source>
        <dbReference type="ARBA" id="ARBA00023002"/>
    </source>
</evidence>
<dbReference type="InterPro" id="IPR036291">
    <property type="entry name" value="NAD(P)-bd_dom_sf"/>
</dbReference>
<comment type="caution">
    <text evidence="4">The sequence shown here is derived from an EMBL/GenBank/DDBJ whole genome shotgun (WGS) entry which is preliminary data.</text>
</comment>
<sequence length="333" mass="35735">MYRVLIIGCGDIAGGFDARRSAASPPLTHAGAFARDPRFQISACVDPAPDRRAAFRKRWNVPASASDLGTLLAKAGDYDVISICSPTPLHEEHFTAALALKPQLIFCEKPVSSTAATTENLISAARRANVKLAVNYTRRWDPAVLRLAAELRSGEWGEVRSVGAVYTKGVVHNGGHLIDLLHLLLGELQVVTAGPPRFDFWREDPSVPALLRSRGGVPVQIMIGDARDYSIFEVTLITEKGVIVMLDGGRSWAIRRVEDSNVFSGYRVLSAADTIEGGFDLAMSRAVANIAGALVDQEALASSGTNALAAQRLCEMIRSRALSSCSHSSEGLP</sequence>
<dbReference type="Gene3D" id="3.30.360.10">
    <property type="entry name" value="Dihydrodipicolinate Reductase, domain 2"/>
    <property type="match status" value="1"/>
</dbReference>
<dbReference type="EMBL" id="WQMS01000009">
    <property type="protein sequence ID" value="MVO77997.1"/>
    <property type="molecule type" value="Genomic_DNA"/>
</dbReference>
<keyword evidence="2" id="KW-0560">Oxidoreductase</keyword>
<evidence type="ECO:0000313" key="5">
    <source>
        <dbReference type="Proteomes" id="UP000441389"/>
    </source>
</evidence>
<dbReference type="RefSeq" id="WP_157026966.1">
    <property type="nucleotide sequence ID" value="NZ_WQMS01000009.1"/>
</dbReference>
<dbReference type="Pfam" id="PF01408">
    <property type="entry name" value="GFO_IDH_MocA"/>
    <property type="match status" value="1"/>
</dbReference>
<dbReference type="Proteomes" id="UP000441389">
    <property type="component" value="Unassembled WGS sequence"/>
</dbReference>
<reference evidence="4 5" key="1">
    <citation type="submission" date="2019-12" db="EMBL/GenBank/DDBJ databases">
        <authorList>
            <person name="Huq M.A."/>
        </authorList>
    </citation>
    <scope>NUCLEOTIDE SEQUENCE [LARGE SCALE GENOMIC DNA]</scope>
    <source>
        <strain evidence="4 5">MAH-20</strain>
    </source>
</reference>
<dbReference type="GO" id="GO:0016491">
    <property type="term" value="F:oxidoreductase activity"/>
    <property type="evidence" value="ECO:0007669"/>
    <property type="project" value="UniProtKB-KW"/>
</dbReference>
<evidence type="ECO:0000313" key="4">
    <source>
        <dbReference type="EMBL" id="MVO77997.1"/>
    </source>
</evidence>
<dbReference type="InterPro" id="IPR000683">
    <property type="entry name" value="Gfo/Idh/MocA-like_OxRdtase_N"/>
</dbReference>
<dbReference type="Gene3D" id="3.40.50.720">
    <property type="entry name" value="NAD(P)-binding Rossmann-like Domain"/>
    <property type="match status" value="1"/>
</dbReference>
<keyword evidence="5" id="KW-1185">Reference proteome</keyword>